<name>A0A8S9YUC7_9TREM</name>
<proteinExistence type="predicted"/>
<evidence type="ECO:0000313" key="3">
    <source>
        <dbReference type="EMBL" id="KAF7256680.1"/>
    </source>
</evidence>
<dbReference type="EMBL" id="JTDE01002927">
    <property type="protein sequence ID" value="KAF7256680.1"/>
    <property type="molecule type" value="Genomic_DNA"/>
</dbReference>
<dbReference type="PANTHER" id="PTHR16275:SF8">
    <property type="entry name" value="COILED-COIL DOMAIN-CONTAINING PROTEIN 40"/>
    <property type="match status" value="1"/>
</dbReference>
<dbReference type="InterPro" id="IPR037386">
    <property type="entry name" value="CCDC40"/>
</dbReference>
<feature type="coiled-coil region" evidence="1">
    <location>
        <begin position="613"/>
        <end position="654"/>
    </location>
</feature>
<dbReference type="Pfam" id="PF08647">
    <property type="entry name" value="BRE1"/>
    <property type="match status" value="1"/>
</dbReference>
<reference evidence="3" key="1">
    <citation type="submission" date="2019-07" db="EMBL/GenBank/DDBJ databases">
        <title>Annotation for the trematode Paragonimus miyazaki's.</title>
        <authorList>
            <person name="Choi Y.-J."/>
        </authorList>
    </citation>
    <scope>NUCLEOTIDE SEQUENCE</scope>
    <source>
        <strain evidence="3">Japan</strain>
    </source>
</reference>
<accession>A0A8S9YUC7</accession>
<dbReference type="GO" id="GO:0035082">
    <property type="term" value="P:axoneme assembly"/>
    <property type="evidence" value="ECO:0007669"/>
    <property type="project" value="InterPro"/>
</dbReference>
<feature type="coiled-coil region" evidence="1">
    <location>
        <begin position="729"/>
        <end position="805"/>
    </location>
</feature>
<feature type="region of interest" description="Disordered" evidence="2">
    <location>
        <begin position="888"/>
        <end position="914"/>
    </location>
</feature>
<gene>
    <name evidence="3" type="ORF">EG68_06418</name>
</gene>
<feature type="region of interest" description="Disordered" evidence="2">
    <location>
        <begin position="16"/>
        <end position="45"/>
    </location>
</feature>
<feature type="coiled-coil region" evidence="1">
    <location>
        <begin position="156"/>
        <end position="587"/>
    </location>
</feature>
<keyword evidence="4" id="KW-1185">Reference proteome</keyword>
<dbReference type="OrthoDB" id="188741at2759"/>
<sequence length="914" mass="106780">MTTENLALEVFQQNTNLLPPPAEINDSGDNRNAVDRQGGPDQDNAELIVLDPNHDEELKREKTTHVETGCELYNFQQDLAKFQVQLEKKHAEYTESLEKAEAAQTQLKELRENYRQAVKSLSDDTKTMHEMRDEVDALCLRLYYLNNAREEVLGDIKVMKRAAEKATIDLSKHENEKLRQDLLVDRIQTKVDQLKEDIALYEAQIIAQEAEMVISQNLLHEAEAQIVSISLDRKNLLAQWNTSLLGLQRRNEAYAALMKAYNELKERLLVLENEQVAYRRSIIKEQETHEQLTILVNKNEADLNTLKKQILHSQTKQEADKQTYSTYSRMLQETERNLGRAQAEQASCQATVDGLRKQIEKETLKKTELENKITTELRDRVTTKKAMEYVQKLNLQVQDQSREVITQIAQLENQIARDDLATAVKRSENQKIQEQIQEVEREIDERNNLINKLEAEIHHATVMVERKQSAIDLLNKKLERLLHETGGQEVGPLETMINSLTKAVQTKQDEIGELEQQWLKEQNELVRHVNEREGLTRTVERLQKQLTILSQKKLRVDNEIAIQEREKAELERELKHLQYDTVRLNALIAKEKSTGENLSNENRLAETDFVRALREKEMEAAELQSKVESLRAEREDMLNELVEVERTIMLWEKKVQLCEETRHAVDCDLGQGELNVMKHEIHRMEVRKSSLLQQQEKLLQALERSVAKRDLIVLQAETQRTQKNKTQIRITVQRQLDELKKKLKATKQLARTCTTEMSEMEENLVKLEEEITNKRNELEEQQKCLDELTDKLQEMADEKQKYVFEIQLKQHETVYWEQVREGRYRRLCPSSGAITAEITRQLNRIRTLLMVLDKLVLEFPQMQRELTPLQKILEDRLRVEENKDELEASTIFRKKDNRRSSGSIDDSLHKSPSR</sequence>
<comment type="caution">
    <text evidence="3">The sequence shown here is derived from an EMBL/GenBank/DDBJ whole genome shotgun (WGS) entry which is preliminary data.</text>
</comment>
<dbReference type="GO" id="GO:0005737">
    <property type="term" value="C:cytoplasm"/>
    <property type="evidence" value="ECO:0007669"/>
    <property type="project" value="TreeGrafter"/>
</dbReference>
<protein>
    <recommendedName>
        <fullName evidence="5">Coiled-coil domain-containing protein 40</fullName>
    </recommendedName>
</protein>
<evidence type="ECO:0000313" key="4">
    <source>
        <dbReference type="Proteomes" id="UP000822476"/>
    </source>
</evidence>
<dbReference type="Proteomes" id="UP000822476">
    <property type="component" value="Unassembled WGS sequence"/>
</dbReference>
<dbReference type="PANTHER" id="PTHR16275">
    <property type="entry name" value="COILED-COIL DOMAIN-CONTAINING PROTEIN 40"/>
    <property type="match status" value="1"/>
</dbReference>
<evidence type="ECO:0000256" key="1">
    <source>
        <dbReference type="SAM" id="Coils"/>
    </source>
</evidence>
<dbReference type="AlphaFoldDB" id="A0A8S9YUC7"/>
<organism evidence="3 4">
    <name type="scientific">Paragonimus skrjabini miyazakii</name>
    <dbReference type="NCBI Taxonomy" id="59628"/>
    <lineage>
        <taxon>Eukaryota</taxon>
        <taxon>Metazoa</taxon>
        <taxon>Spiralia</taxon>
        <taxon>Lophotrochozoa</taxon>
        <taxon>Platyhelminthes</taxon>
        <taxon>Trematoda</taxon>
        <taxon>Digenea</taxon>
        <taxon>Plagiorchiida</taxon>
        <taxon>Troglotremata</taxon>
        <taxon>Troglotrematidae</taxon>
        <taxon>Paragonimus</taxon>
    </lineage>
</organism>
<keyword evidence="1" id="KW-0175">Coiled coil</keyword>
<feature type="coiled-coil region" evidence="1">
    <location>
        <begin position="83"/>
        <end position="124"/>
    </location>
</feature>
<evidence type="ECO:0008006" key="5">
    <source>
        <dbReference type="Google" id="ProtNLM"/>
    </source>
</evidence>
<evidence type="ECO:0000256" key="2">
    <source>
        <dbReference type="SAM" id="MobiDB-lite"/>
    </source>
</evidence>